<feature type="compositionally biased region" description="Basic and acidic residues" evidence="1">
    <location>
        <begin position="30"/>
        <end position="47"/>
    </location>
</feature>
<organism evidence="2 3">
    <name type="scientific">Eptatretus burgeri</name>
    <name type="common">Inshore hagfish</name>
    <dbReference type="NCBI Taxonomy" id="7764"/>
    <lineage>
        <taxon>Eukaryota</taxon>
        <taxon>Metazoa</taxon>
        <taxon>Chordata</taxon>
        <taxon>Craniata</taxon>
        <taxon>Vertebrata</taxon>
        <taxon>Cyclostomata</taxon>
        <taxon>Myxini</taxon>
        <taxon>Myxiniformes</taxon>
        <taxon>Myxinidae</taxon>
        <taxon>Eptatretinae</taxon>
        <taxon>Eptatretus</taxon>
    </lineage>
</organism>
<dbReference type="AlphaFoldDB" id="A0A8C4R641"/>
<evidence type="ECO:0000313" key="3">
    <source>
        <dbReference type="Proteomes" id="UP000694388"/>
    </source>
</evidence>
<feature type="region of interest" description="Disordered" evidence="1">
    <location>
        <begin position="26"/>
        <end position="123"/>
    </location>
</feature>
<name>A0A8C4R641_EPTBU</name>
<feature type="compositionally biased region" description="Basic residues" evidence="1">
    <location>
        <begin position="48"/>
        <end position="57"/>
    </location>
</feature>
<sequence length="212" mass="24052">MSSRALRRIQGDQNTHLDLVALAALGSDGAEEKGSKAEPVEGKAFDKMKHRKQKQQRVNRQENRFGLLTEQKGTSLEVQDVTRSPETQASPDAQLVADNPHFHKNVQQGQKKKKVKKKPKKGCANVDDEADLGFVDDGEKEELYVVESPLKKSRLRLQVEHRHLNPDNELKRLFGARTVLGYSRRQNTRQAMPKTWLVTAQQAWPRLARTGK</sequence>
<feature type="compositionally biased region" description="Polar residues" evidence="1">
    <location>
        <begin position="71"/>
        <end position="91"/>
    </location>
</feature>
<feature type="compositionally biased region" description="Basic residues" evidence="1">
    <location>
        <begin position="110"/>
        <end position="121"/>
    </location>
</feature>
<dbReference type="Ensembl" id="ENSEBUT00000025857.1">
    <property type="protein sequence ID" value="ENSEBUP00000025282.1"/>
    <property type="gene ID" value="ENSEBUG00000015600.1"/>
</dbReference>
<dbReference type="PANTHER" id="PTHR22684:SF0">
    <property type="entry name" value="RIBOSOME QUALITY CONTROL COMPLEX SUBUNIT TCF25"/>
    <property type="match status" value="1"/>
</dbReference>
<proteinExistence type="predicted"/>
<accession>A0A8C4R641</accession>
<dbReference type="PANTHER" id="PTHR22684">
    <property type="entry name" value="NULP1-RELATED"/>
    <property type="match status" value="1"/>
</dbReference>
<dbReference type="InterPro" id="IPR006994">
    <property type="entry name" value="TCF25/Rqc1"/>
</dbReference>
<evidence type="ECO:0000256" key="1">
    <source>
        <dbReference type="SAM" id="MobiDB-lite"/>
    </source>
</evidence>
<dbReference type="GO" id="GO:1990112">
    <property type="term" value="C:RQC complex"/>
    <property type="evidence" value="ECO:0007669"/>
    <property type="project" value="TreeGrafter"/>
</dbReference>
<evidence type="ECO:0000313" key="2">
    <source>
        <dbReference type="Ensembl" id="ENSEBUP00000025282.1"/>
    </source>
</evidence>
<reference evidence="2" key="2">
    <citation type="submission" date="2025-09" db="UniProtKB">
        <authorList>
            <consortium name="Ensembl"/>
        </authorList>
    </citation>
    <scope>IDENTIFICATION</scope>
</reference>
<dbReference type="Proteomes" id="UP000694388">
    <property type="component" value="Unplaced"/>
</dbReference>
<keyword evidence="3" id="KW-1185">Reference proteome</keyword>
<protein>
    <submittedName>
        <fullName evidence="2">Uncharacterized protein</fullName>
    </submittedName>
</protein>
<reference evidence="2" key="1">
    <citation type="submission" date="2025-08" db="UniProtKB">
        <authorList>
            <consortium name="Ensembl"/>
        </authorList>
    </citation>
    <scope>IDENTIFICATION</scope>
</reference>